<name>A0A6G9ASE1_9BACT</name>
<dbReference type="Proteomes" id="UP000501802">
    <property type="component" value="Chromosome"/>
</dbReference>
<evidence type="ECO:0000313" key="3">
    <source>
        <dbReference type="Proteomes" id="UP000501802"/>
    </source>
</evidence>
<dbReference type="RefSeq" id="WP_167212582.1">
    <property type="nucleotide sequence ID" value="NZ_CP050063.1"/>
</dbReference>
<protein>
    <submittedName>
        <fullName evidence="2">Uncharacterized protein</fullName>
    </submittedName>
</protein>
<proteinExistence type="predicted"/>
<keyword evidence="1" id="KW-1133">Transmembrane helix</keyword>
<organism evidence="2 3">
    <name type="scientific">Spirosoma aureum</name>
    <dbReference type="NCBI Taxonomy" id="2692134"/>
    <lineage>
        <taxon>Bacteria</taxon>
        <taxon>Pseudomonadati</taxon>
        <taxon>Bacteroidota</taxon>
        <taxon>Cytophagia</taxon>
        <taxon>Cytophagales</taxon>
        <taxon>Cytophagaceae</taxon>
        <taxon>Spirosoma</taxon>
    </lineage>
</organism>
<dbReference type="InterPro" id="IPR046674">
    <property type="entry name" value="DUF6544"/>
</dbReference>
<keyword evidence="1" id="KW-0812">Transmembrane</keyword>
<feature type="transmembrane region" description="Helical" evidence="1">
    <location>
        <begin position="44"/>
        <end position="63"/>
    </location>
</feature>
<sequence length="373" mass="42129">MLRFLFASLLLIHGMIHVLGYVNQWVLNLGTQLGGKSMITLSAGMSKLLGILWLLTGLCYLVASTAYWLQRDWWLAVALVSTLLSQVLIFIYWPEAKAGTIVNVLIAFVIGITSAHNRFEKYADREVRQLLNQPIAGSQIITHEMLGRLPSPVQKWMITSGVVGKELVHTVRLQQRGLMRTSPNGTWMPTKAEQYIDVDKPGFVWKADVQLFSLLPLAGLDTYVDGKGNMQIKGLSFIPIVNASNAKMDQGELLRYLSEMCWYPSAALSPFITWQPIDNNQSQATMSYKGVTASAIFTFDNQHRLVRVAAKRYKGSDAKSQLEDWYIPARAWKSMDGITIPVKGDVIWKLPAGDFNYYQWEITDIDYNRPVLY</sequence>
<feature type="transmembrane region" description="Helical" evidence="1">
    <location>
        <begin position="100"/>
        <end position="119"/>
    </location>
</feature>
<dbReference type="AlphaFoldDB" id="A0A6G9ASE1"/>
<keyword evidence="1" id="KW-0472">Membrane</keyword>
<dbReference type="KEGG" id="spib:G8759_22165"/>
<dbReference type="Pfam" id="PF20181">
    <property type="entry name" value="DUF6544"/>
    <property type="match status" value="1"/>
</dbReference>
<reference evidence="2 3" key="1">
    <citation type="submission" date="2020-03" db="EMBL/GenBank/DDBJ databases">
        <authorList>
            <person name="Kim M.K."/>
        </authorList>
    </citation>
    <scope>NUCLEOTIDE SEQUENCE [LARGE SCALE GENOMIC DNA]</scope>
    <source>
        <strain evidence="2 3">BT328</strain>
    </source>
</reference>
<evidence type="ECO:0000256" key="1">
    <source>
        <dbReference type="SAM" id="Phobius"/>
    </source>
</evidence>
<accession>A0A6G9ASE1</accession>
<gene>
    <name evidence="2" type="ORF">G8759_22165</name>
</gene>
<evidence type="ECO:0000313" key="2">
    <source>
        <dbReference type="EMBL" id="QIP15133.1"/>
    </source>
</evidence>
<feature type="transmembrane region" description="Helical" evidence="1">
    <location>
        <begin position="75"/>
        <end position="94"/>
    </location>
</feature>
<dbReference type="EMBL" id="CP050063">
    <property type="protein sequence ID" value="QIP15133.1"/>
    <property type="molecule type" value="Genomic_DNA"/>
</dbReference>
<keyword evidence="3" id="KW-1185">Reference proteome</keyword>